<gene>
    <name evidence="1" type="ORF">EPA93_27960</name>
</gene>
<reference evidence="1 2" key="1">
    <citation type="submission" date="2019-01" db="EMBL/GenBank/DDBJ databases">
        <title>Ktedonosporobacter rubrisoli SCAWS-G2.</title>
        <authorList>
            <person name="Huang Y."/>
            <person name="Yan B."/>
        </authorList>
    </citation>
    <scope>NUCLEOTIDE SEQUENCE [LARGE SCALE GENOMIC DNA]</scope>
    <source>
        <strain evidence="1 2">SCAWS-G2</strain>
    </source>
</reference>
<dbReference type="Proteomes" id="UP000290365">
    <property type="component" value="Chromosome"/>
</dbReference>
<name>A0A4P6JVX5_KTERU</name>
<dbReference type="InterPro" id="IPR032466">
    <property type="entry name" value="Metal_Hydrolase"/>
</dbReference>
<dbReference type="SUPFAM" id="SSF51556">
    <property type="entry name" value="Metallo-dependent hydrolases"/>
    <property type="match status" value="1"/>
</dbReference>
<accession>A0A4P6JVX5</accession>
<dbReference type="RefSeq" id="WP_129890671.1">
    <property type="nucleotide sequence ID" value="NZ_CP035758.1"/>
</dbReference>
<keyword evidence="2" id="KW-1185">Reference proteome</keyword>
<evidence type="ECO:0000313" key="2">
    <source>
        <dbReference type="Proteomes" id="UP000290365"/>
    </source>
</evidence>
<proteinExistence type="predicted"/>
<dbReference type="PANTHER" id="PTHR10443:SF12">
    <property type="entry name" value="DIPEPTIDASE"/>
    <property type="match status" value="1"/>
</dbReference>
<dbReference type="KEGG" id="kbs:EPA93_27960"/>
<sequence>MLIIDAHEDIAYNALEWGRDIRQSVQAVRRREQLRMQGDEYLNDIAMSGLPQLRQGGFGIVFGTIFVEPQSVSAAEDIKVRYTQSYRNAEEAHRVGKGQLSYYRELAEEPGVSLILNQGDLKELLMAWEHTREDDADRPFGIVPLMEGADPIRTPEEAAEWFAQGVRIVGLAWQGTRYSGGTHAPGPLTPAGKELLREMERCGLALDISHLAEESFWQALELFHGPVIASHSNCRAFVPTDRHLSDEMIKALAERDAVIGMVFANPFIDKNWTRQNRFPISLDQVVKHIDHICQLTGSARHIGIGTDIDGGFGREETPAELDTVADTIKLAEALRKAGYKEEDVIGIMSGNWQRFLERALPLQ</sequence>
<dbReference type="GO" id="GO:0070573">
    <property type="term" value="F:metallodipeptidase activity"/>
    <property type="evidence" value="ECO:0007669"/>
    <property type="project" value="InterPro"/>
</dbReference>
<evidence type="ECO:0000313" key="1">
    <source>
        <dbReference type="EMBL" id="QBD79605.1"/>
    </source>
</evidence>
<dbReference type="PANTHER" id="PTHR10443">
    <property type="entry name" value="MICROSOMAL DIPEPTIDASE"/>
    <property type="match status" value="1"/>
</dbReference>
<dbReference type="PROSITE" id="PS51365">
    <property type="entry name" value="RENAL_DIPEPTIDASE_2"/>
    <property type="match status" value="1"/>
</dbReference>
<dbReference type="AlphaFoldDB" id="A0A4P6JVX5"/>
<dbReference type="EMBL" id="CP035758">
    <property type="protein sequence ID" value="QBD79605.1"/>
    <property type="molecule type" value="Genomic_DNA"/>
</dbReference>
<protein>
    <submittedName>
        <fullName evidence="1">Peptidase M19</fullName>
    </submittedName>
</protein>
<dbReference type="Pfam" id="PF01244">
    <property type="entry name" value="Peptidase_M19"/>
    <property type="match status" value="1"/>
</dbReference>
<dbReference type="InterPro" id="IPR008257">
    <property type="entry name" value="Pept_M19"/>
</dbReference>
<dbReference type="Gene3D" id="3.20.20.140">
    <property type="entry name" value="Metal-dependent hydrolases"/>
    <property type="match status" value="1"/>
</dbReference>
<dbReference type="OrthoDB" id="9804920at2"/>
<dbReference type="GO" id="GO:0006508">
    <property type="term" value="P:proteolysis"/>
    <property type="evidence" value="ECO:0007669"/>
    <property type="project" value="InterPro"/>
</dbReference>
<organism evidence="1 2">
    <name type="scientific">Ktedonosporobacter rubrisoli</name>
    <dbReference type="NCBI Taxonomy" id="2509675"/>
    <lineage>
        <taxon>Bacteria</taxon>
        <taxon>Bacillati</taxon>
        <taxon>Chloroflexota</taxon>
        <taxon>Ktedonobacteria</taxon>
        <taxon>Ktedonobacterales</taxon>
        <taxon>Ktedonosporobacteraceae</taxon>
        <taxon>Ktedonosporobacter</taxon>
    </lineage>
</organism>